<reference evidence="2 3" key="1">
    <citation type="submission" date="2021-06" db="EMBL/GenBank/DDBJ databases">
        <authorList>
            <person name="Sun Q."/>
            <person name="Li D."/>
        </authorList>
    </citation>
    <scope>NUCLEOTIDE SEQUENCE [LARGE SCALE GENOMIC DNA]</scope>
    <source>
        <strain evidence="2 3">MSJ-2</strain>
    </source>
</reference>
<evidence type="ECO:0000313" key="2">
    <source>
        <dbReference type="EMBL" id="MBU5627358.1"/>
    </source>
</evidence>
<keyword evidence="1" id="KW-0812">Transmembrane</keyword>
<evidence type="ECO:0000256" key="1">
    <source>
        <dbReference type="SAM" id="Phobius"/>
    </source>
</evidence>
<evidence type="ECO:0000313" key="3">
    <source>
        <dbReference type="Proteomes" id="UP000787672"/>
    </source>
</evidence>
<dbReference type="RefSeq" id="WP_216632727.1">
    <property type="nucleotide sequence ID" value="NZ_JAHLQN010000001.1"/>
</dbReference>
<name>A0ABS6FBA1_9FIRM</name>
<keyword evidence="3" id="KW-1185">Reference proteome</keyword>
<accession>A0ABS6FBA1</accession>
<organism evidence="2 3">
    <name type="scientific">Dysosmobacter acutus</name>
    <dbReference type="NCBI Taxonomy" id="2841504"/>
    <lineage>
        <taxon>Bacteria</taxon>
        <taxon>Bacillati</taxon>
        <taxon>Bacillota</taxon>
        <taxon>Clostridia</taxon>
        <taxon>Eubacteriales</taxon>
        <taxon>Oscillospiraceae</taxon>
        <taxon>Dysosmobacter</taxon>
    </lineage>
</organism>
<feature type="transmembrane region" description="Helical" evidence="1">
    <location>
        <begin position="7"/>
        <end position="26"/>
    </location>
</feature>
<feature type="transmembrane region" description="Helical" evidence="1">
    <location>
        <begin position="46"/>
        <end position="68"/>
    </location>
</feature>
<keyword evidence="1" id="KW-1133">Transmembrane helix</keyword>
<keyword evidence="1" id="KW-0472">Membrane</keyword>
<protein>
    <submittedName>
        <fullName evidence="2">Uncharacterized protein</fullName>
    </submittedName>
</protein>
<dbReference type="EMBL" id="JAHLQN010000001">
    <property type="protein sequence ID" value="MBU5627358.1"/>
    <property type="molecule type" value="Genomic_DNA"/>
</dbReference>
<dbReference type="Proteomes" id="UP000787672">
    <property type="component" value="Unassembled WGS sequence"/>
</dbReference>
<gene>
    <name evidence="2" type="ORF">KQI82_10610</name>
</gene>
<proteinExistence type="predicted"/>
<comment type="caution">
    <text evidence="2">The sequence shown here is derived from an EMBL/GenBank/DDBJ whole genome shotgun (WGS) entry which is preliminary data.</text>
</comment>
<sequence length="74" mass="8257">MKKKTKYTIIVSLVALVYFIQLYRGLFPAPIPGMIQTGAKSEPLGAYIAAFLSAILTWGLLEGLYGLFEKFKKK</sequence>